<accession>K0TE00</accession>
<dbReference type="Pfam" id="PF00892">
    <property type="entry name" value="EamA"/>
    <property type="match status" value="1"/>
</dbReference>
<keyword evidence="2" id="KW-1003">Cell membrane</keyword>
<feature type="transmembrane region" description="Helical" evidence="7">
    <location>
        <begin position="38"/>
        <end position="60"/>
    </location>
</feature>
<feature type="domain" description="EamA" evidence="8">
    <location>
        <begin position="295"/>
        <end position="446"/>
    </location>
</feature>
<dbReference type="eggNOG" id="ENOG502T4X1">
    <property type="taxonomic scope" value="Eukaryota"/>
</dbReference>
<feature type="compositionally biased region" description="Basic residues" evidence="6">
    <location>
        <begin position="137"/>
        <end position="149"/>
    </location>
</feature>
<dbReference type="SUPFAM" id="SSF103481">
    <property type="entry name" value="Multidrug resistance efflux transporter EmrE"/>
    <property type="match status" value="1"/>
</dbReference>
<keyword evidence="3 7" id="KW-0812">Transmembrane</keyword>
<comment type="subcellular location">
    <subcellularLocation>
        <location evidence="1">Cell membrane</location>
        <topology evidence="1">Multi-pass membrane protein</topology>
    </subcellularLocation>
</comment>
<gene>
    <name evidence="9" type="ORF">THAOC_02898</name>
</gene>
<keyword evidence="10" id="KW-1185">Reference proteome</keyword>
<feature type="transmembrane region" description="Helical" evidence="7">
    <location>
        <begin position="220"/>
        <end position="241"/>
    </location>
</feature>
<dbReference type="GO" id="GO:0005886">
    <property type="term" value="C:plasma membrane"/>
    <property type="evidence" value="ECO:0007669"/>
    <property type="project" value="UniProtKB-SubCell"/>
</dbReference>
<dbReference type="InterPro" id="IPR051258">
    <property type="entry name" value="Diverse_Substrate_Transporter"/>
</dbReference>
<evidence type="ECO:0000256" key="4">
    <source>
        <dbReference type="ARBA" id="ARBA00022989"/>
    </source>
</evidence>
<protein>
    <recommendedName>
        <fullName evidence="8">EamA domain-containing protein</fullName>
    </recommendedName>
</protein>
<feature type="transmembrane region" description="Helical" evidence="7">
    <location>
        <begin position="377"/>
        <end position="396"/>
    </location>
</feature>
<dbReference type="PANTHER" id="PTHR42920">
    <property type="entry name" value="OS03G0707200 PROTEIN-RELATED"/>
    <property type="match status" value="1"/>
</dbReference>
<evidence type="ECO:0000256" key="1">
    <source>
        <dbReference type="ARBA" id="ARBA00004651"/>
    </source>
</evidence>
<keyword evidence="5 7" id="KW-0472">Membrane</keyword>
<evidence type="ECO:0000313" key="9">
    <source>
        <dbReference type="EMBL" id="EJK75379.1"/>
    </source>
</evidence>
<dbReference type="Proteomes" id="UP000266841">
    <property type="component" value="Unassembled WGS sequence"/>
</dbReference>
<feature type="transmembrane region" description="Helical" evidence="7">
    <location>
        <begin position="253"/>
        <end position="273"/>
    </location>
</feature>
<dbReference type="InterPro" id="IPR037185">
    <property type="entry name" value="EmrE-like"/>
</dbReference>
<sequence>MTEESKLWPVIGLFCAQLFTSSWHILGKHVFSQVPYVAPISFVLIRTLVSSSVLFVAGIIKEGYVPFPSLFVPNRSDRSVASSTANAGIIFNGSTTAIASGNSVGLALSQSSSLASIESAYHSGQDKKVDDPPTAPRRNHHRPTRRRRSTKKMNISWLFEVTIPLLGAADQLQCTRQSLMQWTNNLNPEALQVIFAGLAGMCLLPCCYTTGLVLTSPTVASVYDGPLIPLGCFCAAVGLGIEKRSRSYPSGQVGSLLLTVFGSIIVLLVDFIHTRSIHKAQSTSGEDSHHEQFIRGNLVLLGVVAAYSATALLQKQLTHRPPIQLTSWMFGCGFTGCLCLLTVDSFLGGRITGCSIVQALSQLYVALTTSPTFRCGLLYSALFVGGACFAIGSYASSHLDSSVITLFAATQPPITAVLEWIWEGKGLGGMKLFGFTLVVTGMYLFTYIKQIEKKRIQHRLEKYRRKRETPQCCEKDEVQICRKIADV</sequence>
<evidence type="ECO:0000313" key="10">
    <source>
        <dbReference type="Proteomes" id="UP000266841"/>
    </source>
</evidence>
<feature type="transmembrane region" description="Helical" evidence="7">
    <location>
        <begin position="428"/>
        <end position="448"/>
    </location>
</feature>
<reference evidence="9 10" key="1">
    <citation type="journal article" date="2012" name="Genome Biol.">
        <title>Genome and low-iron response of an oceanic diatom adapted to chronic iron limitation.</title>
        <authorList>
            <person name="Lommer M."/>
            <person name="Specht M."/>
            <person name="Roy A.S."/>
            <person name="Kraemer L."/>
            <person name="Andreson R."/>
            <person name="Gutowska M.A."/>
            <person name="Wolf J."/>
            <person name="Bergner S.V."/>
            <person name="Schilhabel M.B."/>
            <person name="Klostermeier U.C."/>
            <person name="Beiko R.G."/>
            <person name="Rosenstiel P."/>
            <person name="Hippler M."/>
            <person name="Laroche J."/>
        </authorList>
    </citation>
    <scope>NUCLEOTIDE SEQUENCE [LARGE SCALE GENOMIC DNA]</scope>
    <source>
        <strain evidence="9 10">CCMP1005</strain>
    </source>
</reference>
<feature type="transmembrane region" description="Helical" evidence="7">
    <location>
        <begin position="293"/>
        <end position="313"/>
    </location>
</feature>
<name>K0TE00_THAOC</name>
<dbReference type="InterPro" id="IPR000620">
    <property type="entry name" value="EamA_dom"/>
</dbReference>
<dbReference type="PANTHER" id="PTHR42920:SF5">
    <property type="entry name" value="EAMA DOMAIN-CONTAINING PROTEIN"/>
    <property type="match status" value="1"/>
</dbReference>
<evidence type="ECO:0000259" key="8">
    <source>
        <dbReference type="Pfam" id="PF00892"/>
    </source>
</evidence>
<dbReference type="OrthoDB" id="10443934at2759"/>
<evidence type="ECO:0000256" key="6">
    <source>
        <dbReference type="SAM" id="MobiDB-lite"/>
    </source>
</evidence>
<feature type="region of interest" description="Disordered" evidence="6">
    <location>
        <begin position="123"/>
        <end position="149"/>
    </location>
</feature>
<evidence type="ECO:0000256" key="7">
    <source>
        <dbReference type="SAM" id="Phobius"/>
    </source>
</evidence>
<evidence type="ECO:0000256" key="2">
    <source>
        <dbReference type="ARBA" id="ARBA00022475"/>
    </source>
</evidence>
<evidence type="ECO:0000256" key="5">
    <source>
        <dbReference type="ARBA" id="ARBA00023136"/>
    </source>
</evidence>
<dbReference type="AlphaFoldDB" id="K0TE00"/>
<organism evidence="9 10">
    <name type="scientific">Thalassiosira oceanica</name>
    <name type="common">Marine diatom</name>
    <dbReference type="NCBI Taxonomy" id="159749"/>
    <lineage>
        <taxon>Eukaryota</taxon>
        <taxon>Sar</taxon>
        <taxon>Stramenopiles</taxon>
        <taxon>Ochrophyta</taxon>
        <taxon>Bacillariophyta</taxon>
        <taxon>Coscinodiscophyceae</taxon>
        <taxon>Thalassiosirophycidae</taxon>
        <taxon>Thalassiosirales</taxon>
        <taxon>Thalassiosiraceae</taxon>
        <taxon>Thalassiosira</taxon>
    </lineage>
</organism>
<keyword evidence="4 7" id="KW-1133">Transmembrane helix</keyword>
<comment type="caution">
    <text evidence="9">The sequence shown here is derived from an EMBL/GenBank/DDBJ whole genome shotgun (WGS) entry which is preliminary data.</text>
</comment>
<dbReference type="EMBL" id="AGNL01002965">
    <property type="protein sequence ID" value="EJK75379.1"/>
    <property type="molecule type" value="Genomic_DNA"/>
</dbReference>
<proteinExistence type="predicted"/>
<feature type="transmembrane region" description="Helical" evidence="7">
    <location>
        <begin position="7"/>
        <end position="26"/>
    </location>
</feature>
<feature type="transmembrane region" description="Helical" evidence="7">
    <location>
        <begin position="325"/>
        <end position="343"/>
    </location>
</feature>
<evidence type="ECO:0000256" key="3">
    <source>
        <dbReference type="ARBA" id="ARBA00022692"/>
    </source>
</evidence>
<feature type="transmembrane region" description="Helical" evidence="7">
    <location>
        <begin position="190"/>
        <end position="214"/>
    </location>
</feature>